<reference evidence="2 3" key="1">
    <citation type="submission" date="2018-02" db="EMBL/GenBank/DDBJ databases">
        <title>The genomes of Aspergillus section Nigri reveals drivers in fungal speciation.</title>
        <authorList>
            <consortium name="DOE Joint Genome Institute"/>
            <person name="Vesth T.C."/>
            <person name="Nybo J."/>
            <person name="Theobald S."/>
            <person name="Brandl J."/>
            <person name="Frisvad J.C."/>
            <person name="Nielsen K.F."/>
            <person name="Lyhne E.K."/>
            <person name="Kogle M.E."/>
            <person name="Kuo A."/>
            <person name="Riley R."/>
            <person name="Clum A."/>
            <person name="Nolan M."/>
            <person name="Lipzen A."/>
            <person name="Salamov A."/>
            <person name="Henrissat B."/>
            <person name="Wiebenga A."/>
            <person name="De vries R.P."/>
            <person name="Grigoriev I.V."/>
            <person name="Mortensen U.H."/>
            <person name="Andersen M.R."/>
            <person name="Baker S.E."/>
        </authorList>
    </citation>
    <scope>NUCLEOTIDE SEQUENCE [LARGE SCALE GENOMIC DNA]</scope>
    <source>
        <strain evidence="2 3">CBS 101889</strain>
    </source>
</reference>
<feature type="non-terminal residue" evidence="2">
    <location>
        <position position="1107"/>
    </location>
</feature>
<feature type="compositionally biased region" description="Basic residues" evidence="1">
    <location>
        <begin position="651"/>
        <end position="661"/>
    </location>
</feature>
<dbReference type="AlphaFoldDB" id="A0A395HQB4"/>
<feature type="compositionally biased region" description="Basic and acidic residues" evidence="1">
    <location>
        <begin position="636"/>
        <end position="650"/>
    </location>
</feature>
<feature type="compositionally biased region" description="Low complexity" evidence="1">
    <location>
        <begin position="560"/>
        <end position="571"/>
    </location>
</feature>
<proteinExistence type="predicted"/>
<keyword evidence="3" id="KW-1185">Reference proteome</keyword>
<dbReference type="VEuPathDB" id="FungiDB:BO97DRAFT_310485"/>
<protein>
    <submittedName>
        <fullName evidence="2">Uncharacterized protein</fullName>
    </submittedName>
</protein>
<organism evidence="2 3">
    <name type="scientific">Aspergillus homomorphus (strain CBS 101889)</name>
    <dbReference type="NCBI Taxonomy" id="1450537"/>
    <lineage>
        <taxon>Eukaryota</taxon>
        <taxon>Fungi</taxon>
        <taxon>Dikarya</taxon>
        <taxon>Ascomycota</taxon>
        <taxon>Pezizomycotina</taxon>
        <taxon>Eurotiomycetes</taxon>
        <taxon>Eurotiomycetidae</taxon>
        <taxon>Eurotiales</taxon>
        <taxon>Aspergillaceae</taxon>
        <taxon>Aspergillus</taxon>
        <taxon>Aspergillus subgen. Circumdati</taxon>
    </lineage>
</organism>
<name>A0A395HQB4_ASPHC</name>
<gene>
    <name evidence="2" type="ORF">BO97DRAFT_310485</name>
</gene>
<accession>A0A395HQB4</accession>
<feature type="region of interest" description="Disordered" evidence="1">
    <location>
        <begin position="362"/>
        <end position="424"/>
    </location>
</feature>
<evidence type="ECO:0000313" key="3">
    <source>
        <dbReference type="Proteomes" id="UP000248961"/>
    </source>
</evidence>
<feature type="region of interest" description="Disordered" evidence="1">
    <location>
        <begin position="444"/>
        <end position="501"/>
    </location>
</feature>
<evidence type="ECO:0000256" key="1">
    <source>
        <dbReference type="SAM" id="MobiDB-lite"/>
    </source>
</evidence>
<feature type="compositionally biased region" description="Low complexity" evidence="1">
    <location>
        <begin position="385"/>
        <end position="398"/>
    </location>
</feature>
<dbReference type="OrthoDB" id="10265971at2759"/>
<dbReference type="STRING" id="1450537.A0A395HQB4"/>
<evidence type="ECO:0000313" key="2">
    <source>
        <dbReference type="EMBL" id="RAL09796.1"/>
    </source>
</evidence>
<feature type="region of interest" description="Disordered" evidence="1">
    <location>
        <begin position="636"/>
        <end position="717"/>
    </location>
</feature>
<dbReference type="GeneID" id="37195504"/>
<dbReference type="EMBL" id="KZ824300">
    <property type="protein sequence ID" value="RAL09796.1"/>
    <property type="molecule type" value="Genomic_DNA"/>
</dbReference>
<feature type="compositionally biased region" description="Polar residues" evidence="1">
    <location>
        <begin position="698"/>
        <end position="713"/>
    </location>
</feature>
<sequence length="1107" mass="120002">MANEERLALASIWGFEPIGVSGPTIHKSQSANANSVQVQEISEEVLSVKGSLDDYTTKIANVVSNTIAGQEYKDLLDLDMTSTLQGVGHVDEMNGPLDEGYELIPTSTIHITKFWLSSRGGLGCYSFESRNILSSIAELTTTEITMLDDTQGIQVSGTSAVDVDDALAKLSRVEKPLTCLQHPIMANMLVVSEDDGFRYRIQKYNTLNPIAQSRVLADPILGRYAVPGEMYVTVQFSLDKVTHSMGMPTNLKNPPHLVNDPGKSRIWNDFVFQPLGSGEGYHAVISMAESTIPGTRAMTIEEVSASLHPYLTAEKAKQVNQWVVEGARVERDVPETGSVAPDTAQAPVPKAFALVPRDVTGAAGAQKPTGVKVRRVAPAVSKPVSQAAPSATKPKSSSNGAPPVTEPRSPKSENPGLNEYELSPRKRWVMQYDIKNGEQNLQAPMSEAKAPGPQSQAQLSEDKSILPSTFDTTRYGLKSPSSLQRPWSRRGNPSFGSATRWKASRQNQLIDINVPVTAATSSQIISFDQPALLPSAFSSSADTTASFDKNTSDLAGLTIGPGSYLESSESGSGHGPTTPVNGSVAYQEERLGALREKYNATSREVISTSNAISNAPASRSQANEIWVKAMITDLERAQRSEKESSDEVASRKFHKTRHRAPKSASAAKSKAEAKARRQATLEDSWGIGKPKKKPTAASVEQNPAASSNMQASNVPKPAPVEDAAFKKQVKNLHDAIIPILDSAACFPGAMNIEMQLGLVLIPLLPMTYSQESMTLDGWTKLFRPPRGLFAPTTKFVTRLTTSGADIDHIVDIRTSKADGKRRLFEQDYTDYGVSYEYHFRTRSNKVYMVAIDENGSHSIREPGKALGGVNFHFPGHTWDARMSVSKATGFACDTNSDIEQIAQHLIKSIWIEPDKFLIRIYTRLPTEIENKVTLENVYMKRWTRHRHLQPGEAASASGPKAATVADKVCNDDGNATSHIFLQITEVQDLIHGKHPTEPEVKRARATPPADMVSNGRLWYEVALVSPAIDALLNSNADLEVGERSSDWRGIDLFGRDAAALLGGGGGGGGEHQKPSPVAKAIGHAGLGDLLSLAKTVIQRIDAVGFWN</sequence>
<dbReference type="RefSeq" id="XP_025548950.1">
    <property type="nucleotide sequence ID" value="XM_025691215.1"/>
</dbReference>
<feature type="region of interest" description="Disordered" evidence="1">
    <location>
        <begin position="558"/>
        <end position="582"/>
    </location>
</feature>
<dbReference type="Proteomes" id="UP000248961">
    <property type="component" value="Unassembled WGS sequence"/>
</dbReference>